<evidence type="ECO:0000313" key="2">
    <source>
        <dbReference type="Proteomes" id="UP001199054"/>
    </source>
</evidence>
<dbReference type="Proteomes" id="UP001199054">
    <property type="component" value="Unassembled WGS sequence"/>
</dbReference>
<reference evidence="1 2" key="1">
    <citation type="submission" date="2021-10" db="EMBL/GenBank/DDBJ databases">
        <title>Streptomyces sp. strain SMC 277, a novel streptomycete isolated from soil.</title>
        <authorList>
            <person name="Chanama M."/>
        </authorList>
    </citation>
    <scope>NUCLEOTIDE SEQUENCE [LARGE SCALE GENOMIC DNA]</scope>
    <source>
        <strain evidence="1 2">SMC 277</strain>
    </source>
</reference>
<comment type="caution">
    <text evidence="1">The sequence shown here is derived from an EMBL/GenBank/DDBJ whole genome shotgun (WGS) entry which is preliminary data.</text>
</comment>
<organism evidence="1 2">
    <name type="scientific">Streptomyces antimicrobicus</name>
    <dbReference type="NCBI Taxonomy" id="2883108"/>
    <lineage>
        <taxon>Bacteria</taxon>
        <taxon>Bacillati</taxon>
        <taxon>Actinomycetota</taxon>
        <taxon>Actinomycetes</taxon>
        <taxon>Kitasatosporales</taxon>
        <taxon>Streptomycetaceae</taxon>
        <taxon>Streptomyces</taxon>
    </lineage>
</organism>
<dbReference type="EMBL" id="JAJAUY010000023">
    <property type="protein sequence ID" value="MCB5179521.1"/>
    <property type="molecule type" value="Genomic_DNA"/>
</dbReference>
<protein>
    <recommendedName>
        <fullName evidence="3">RING-type domain-containing protein</fullName>
    </recommendedName>
</protein>
<keyword evidence="2" id="KW-1185">Reference proteome</keyword>
<proteinExistence type="predicted"/>
<accession>A0ABS8B4K6</accession>
<evidence type="ECO:0008006" key="3">
    <source>
        <dbReference type="Google" id="ProtNLM"/>
    </source>
</evidence>
<gene>
    <name evidence="1" type="ORF">LG632_08990</name>
</gene>
<name>A0ABS8B4K6_9ACTN</name>
<evidence type="ECO:0000313" key="1">
    <source>
        <dbReference type="EMBL" id="MCB5179521.1"/>
    </source>
</evidence>
<sequence>MTTSAEWLKPKRRTSRALYPKPSVIEWMTENGTICGVCIDTRGIWCPDCCGFEGCAQCRWTYKVPCPACRGGTKEPIHRY</sequence>
<dbReference type="RefSeq" id="WP_226726353.1">
    <property type="nucleotide sequence ID" value="NZ_JAJAUY010000023.1"/>
</dbReference>